<reference evidence="4 5" key="1">
    <citation type="submission" date="2021-06" db="EMBL/GenBank/DDBJ databases">
        <authorList>
            <person name="Palmer J.M."/>
        </authorList>
    </citation>
    <scope>NUCLEOTIDE SEQUENCE [LARGE SCALE GENOMIC DNA]</scope>
    <source>
        <strain evidence="4 5">MEX-2019</strain>
        <tissue evidence="4">Muscle</tissue>
    </source>
</reference>
<dbReference type="AlphaFoldDB" id="A0AAV9SPN0"/>
<dbReference type="PANTHER" id="PTHR46147:SF3">
    <property type="entry name" value="HISTONE-LYSINE N-METHYLTRANSFERASE ASH1"/>
    <property type="match status" value="1"/>
</dbReference>
<evidence type="ECO:0000256" key="3">
    <source>
        <dbReference type="SAM" id="MobiDB-lite"/>
    </source>
</evidence>
<dbReference type="Proteomes" id="UP001311232">
    <property type="component" value="Unassembled WGS sequence"/>
</dbReference>
<feature type="compositionally biased region" description="Polar residues" evidence="3">
    <location>
        <begin position="122"/>
        <end position="131"/>
    </location>
</feature>
<dbReference type="GO" id="GO:0005654">
    <property type="term" value="C:nucleoplasm"/>
    <property type="evidence" value="ECO:0007669"/>
    <property type="project" value="TreeGrafter"/>
</dbReference>
<evidence type="ECO:0000313" key="4">
    <source>
        <dbReference type="EMBL" id="KAK5623247.1"/>
    </source>
</evidence>
<dbReference type="EMBL" id="JAHHUM010000040">
    <property type="protein sequence ID" value="KAK5623247.1"/>
    <property type="molecule type" value="Genomic_DNA"/>
</dbReference>
<keyword evidence="2" id="KW-0539">Nucleus</keyword>
<organism evidence="4 5">
    <name type="scientific">Crenichthys baileyi</name>
    <name type="common">White River springfish</name>
    <dbReference type="NCBI Taxonomy" id="28760"/>
    <lineage>
        <taxon>Eukaryota</taxon>
        <taxon>Metazoa</taxon>
        <taxon>Chordata</taxon>
        <taxon>Craniata</taxon>
        <taxon>Vertebrata</taxon>
        <taxon>Euteleostomi</taxon>
        <taxon>Actinopterygii</taxon>
        <taxon>Neopterygii</taxon>
        <taxon>Teleostei</taxon>
        <taxon>Neoteleostei</taxon>
        <taxon>Acanthomorphata</taxon>
        <taxon>Ovalentaria</taxon>
        <taxon>Atherinomorphae</taxon>
        <taxon>Cyprinodontiformes</taxon>
        <taxon>Goodeidae</taxon>
        <taxon>Crenichthys</taxon>
    </lineage>
</organism>
<feature type="compositionally biased region" description="Basic and acidic residues" evidence="3">
    <location>
        <begin position="369"/>
        <end position="379"/>
    </location>
</feature>
<evidence type="ECO:0008006" key="6">
    <source>
        <dbReference type="Google" id="ProtNLM"/>
    </source>
</evidence>
<feature type="compositionally biased region" description="Basic residues" evidence="3">
    <location>
        <begin position="135"/>
        <end position="144"/>
    </location>
</feature>
<keyword evidence="5" id="KW-1185">Reference proteome</keyword>
<proteinExistence type="predicted"/>
<comment type="subcellular location">
    <subcellularLocation>
        <location evidence="1">Nucleus</location>
    </subcellularLocation>
</comment>
<feature type="compositionally biased region" description="Polar residues" evidence="3">
    <location>
        <begin position="42"/>
        <end position="51"/>
    </location>
</feature>
<feature type="compositionally biased region" description="Low complexity" evidence="3">
    <location>
        <begin position="74"/>
        <end position="90"/>
    </location>
</feature>
<name>A0AAV9SPN0_9TELE</name>
<evidence type="ECO:0000313" key="5">
    <source>
        <dbReference type="Proteomes" id="UP001311232"/>
    </source>
</evidence>
<dbReference type="GO" id="GO:0042800">
    <property type="term" value="F:histone H3K4 methyltransferase activity"/>
    <property type="evidence" value="ECO:0007669"/>
    <property type="project" value="TreeGrafter"/>
</dbReference>
<dbReference type="PANTHER" id="PTHR46147">
    <property type="entry name" value="HISTONE-LYSINE N-METHYLTRANSFERASE ASH1"/>
    <property type="match status" value="1"/>
</dbReference>
<protein>
    <recommendedName>
        <fullName evidence="6">Histone-lysine N-methyltransferase ASH1L</fullName>
    </recommendedName>
</protein>
<gene>
    <name evidence="4" type="ORF">CRENBAI_017317</name>
</gene>
<feature type="region of interest" description="Disordered" evidence="3">
    <location>
        <begin position="1"/>
        <end position="197"/>
    </location>
</feature>
<feature type="region of interest" description="Disordered" evidence="3">
    <location>
        <begin position="349"/>
        <end position="443"/>
    </location>
</feature>
<feature type="compositionally biased region" description="Basic residues" evidence="3">
    <location>
        <begin position="61"/>
        <end position="73"/>
    </location>
</feature>
<evidence type="ECO:0000256" key="2">
    <source>
        <dbReference type="ARBA" id="ARBA00023242"/>
    </source>
</evidence>
<feature type="compositionally biased region" description="Basic and acidic residues" evidence="3">
    <location>
        <begin position="421"/>
        <end position="432"/>
    </location>
</feature>
<dbReference type="GO" id="GO:0006355">
    <property type="term" value="P:regulation of DNA-templated transcription"/>
    <property type="evidence" value="ECO:0007669"/>
    <property type="project" value="TreeGrafter"/>
</dbReference>
<evidence type="ECO:0000256" key="1">
    <source>
        <dbReference type="ARBA" id="ARBA00004123"/>
    </source>
</evidence>
<comment type="caution">
    <text evidence="4">The sequence shown here is derived from an EMBL/GenBank/DDBJ whole genome shotgun (WGS) entry which is preliminary data.</text>
</comment>
<sequence length="443" mass="49731">MSAAGRSLRCGLASRNPASGEKSWRRDEPAWTERREAGLQGDSRSQGQRRSLPTPDCAAVKNKRGPGRPRKHPLPSAASSPTLSSHATPSMSPGDLVPEVGGDAEEAVPEKRGGGDGGGGCNTSQQFTVFESQARRKRGRKRKHGDSPCHQSFAKDIPDCDTHSEFLSQSDVDEAPPQPVATHREENSDGSPRKNYLRAGLYSDDYKTTDSPFHAKKNCSESLEYTPGEHEYSLLPAPIHVGKYLRLKRIHFQLPYDVMWQWQHNQLQSQPAVPLKRKRRYCRLKQRTPSSQQIVEESSRDISSLFPHLDMEPLTCSERSFVVKHNVFLVRNWELVRDRQIRMRIERGRDRDEEGEDSQIMSCDGANGDDSHIKSDHSVGVEVTVISSSDPHHQSQDTSSSLTASHSPTNSRSRQEEDEEEKTKRGEREREGGTTPIRDQPQQ</sequence>
<accession>A0AAV9SPN0</accession>
<feature type="compositionally biased region" description="Polar residues" evidence="3">
    <location>
        <begin position="396"/>
        <end position="412"/>
    </location>
</feature>
<feature type="compositionally biased region" description="Basic and acidic residues" evidence="3">
    <location>
        <begin position="22"/>
        <end position="37"/>
    </location>
</feature>